<evidence type="ECO:0000313" key="1">
    <source>
        <dbReference type="EMBL" id="RCK25233.1"/>
    </source>
</evidence>
<accession>A0A367VJ77</accession>
<gene>
    <name evidence="1" type="ORF">TH6_00970</name>
</gene>
<dbReference type="EMBL" id="JPWB01000001">
    <property type="protein sequence ID" value="RCK25233.1"/>
    <property type="molecule type" value="Genomic_DNA"/>
</dbReference>
<evidence type="ECO:0000313" key="2">
    <source>
        <dbReference type="Proteomes" id="UP000253061"/>
    </source>
</evidence>
<sequence length="185" mass="20268">MTIGNGLRRVYALGMVSLGGLLSACGGGNPFEEQPVPVCPAAYLPKDTAKLVEFSGGGRDLTDVIVEAEFTGYVGDCGYDLDDKELDVIISPIITAELGPAAQNRTVQFQYFVALRDPAGNFIQKSVFDVNMPFADNLNMARIRDEQVTLSVPLNDVWTGPDYEIYLGFQLNAEQLEYNRRFGTD</sequence>
<comment type="caution">
    <text evidence="1">The sequence shown here is derived from an EMBL/GenBank/DDBJ whole genome shotgun (WGS) entry which is preliminary data.</text>
</comment>
<reference evidence="1 2" key="1">
    <citation type="submission" date="2014-07" db="EMBL/GenBank/DDBJ databases">
        <title>Draft genome sequence of Thalassospira profundimaris R8-17.</title>
        <authorList>
            <person name="Lai Q."/>
            <person name="Shao Z."/>
        </authorList>
    </citation>
    <scope>NUCLEOTIDE SEQUENCE [LARGE SCALE GENOMIC DNA]</scope>
    <source>
        <strain evidence="1 2">R8-17</strain>
    </source>
</reference>
<dbReference type="AlphaFoldDB" id="A0A367VJ77"/>
<dbReference type="RefSeq" id="WP_062956674.1">
    <property type="nucleotide sequence ID" value="NZ_JPWB01000001.1"/>
</dbReference>
<organism evidence="1 2">
    <name type="scientific">Thalassospira profundimaris</name>
    <dbReference type="NCBI Taxonomy" id="502049"/>
    <lineage>
        <taxon>Bacteria</taxon>
        <taxon>Pseudomonadati</taxon>
        <taxon>Pseudomonadota</taxon>
        <taxon>Alphaproteobacteria</taxon>
        <taxon>Rhodospirillales</taxon>
        <taxon>Thalassospiraceae</taxon>
        <taxon>Thalassospira</taxon>
    </lineage>
</organism>
<name>A0A367VJ77_9PROT</name>
<protein>
    <submittedName>
        <fullName evidence="1">Uncharacterized protein</fullName>
    </submittedName>
</protein>
<proteinExistence type="predicted"/>
<dbReference type="Proteomes" id="UP000253061">
    <property type="component" value="Unassembled WGS sequence"/>
</dbReference>